<dbReference type="AlphaFoldDB" id="A0AB33J1D0"/>
<keyword evidence="1" id="KW-0472">Membrane</keyword>
<feature type="transmembrane region" description="Helical" evidence="1">
    <location>
        <begin position="344"/>
        <end position="368"/>
    </location>
</feature>
<proteinExistence type="predicted"/>
<evidence type="ECO:0000256" key="1">
    <source>
        <dbReference type="SAM" id="Phobius"/>
    </source>
</evidence>
<feature type="transmembrane region" description="Helical" evidence="1">
    <location>
        <begin position="389"/>
        <end position="410"/>
    </location>
</feature>
<feature type="transmembrane region" description="Helical" evidence="1">
    <location>
        <begin position="162"/>
        <end position="183"/>
    </location>
</feature>
<gene>
    <name evidence="2" type="ORF">GTC17253_19430</name>
</gene>
<feature type="transmembrane region" description="Helical" evidence="1">
    <location>
        <begin position="245"/>
        <end position="263"/>
    </location>
</feature>
<feature type="transmembrane region" description="Helical" evidence="1">
    <location>
        <begin position="59"/>
        <end position="78"/>
    </location>
</feature>
<feature type="transmembrane region" description="Helical" evidence="1">
    <location>
        <begin position="189"/>
        <end position="207"/>
    </location>
</feature>
<dbReference type="InterPro" id="IPR043742">
    <property type="entry name" value="DUF5687"/>
</dbReference>
<feature type="transmembrane region" description="Helical" evidence="1">
    <location>
        <begin position="125"/>
        <end position="150"/>
    </location>
</feature>
<accession>A0AB33J1D0</accession>
<name>A0AB33J1D0_9BACT</name>
<feature type="transmembrane region" description="Helical" evidence="1">
    <location>
        <begin position="21"/>
        <end position="39"/>
    </location>
</feature>
<protein>
    <recommendedName>
        <fullName evidence="3">Polysaccharide biosynthesis protein</fullName>
    </recommendedName>
</protein>
<keyword evidence="1" id="KW-1133">Transmembrane helix</keyword>
<evidence type="ECO:0008006" key="3">
    <source>
        <dbReference type="Google" id="ProtNLM"/>
    </source>
</evidence>
<feature type="transmembrane region" description="Helical" evidence="1">
    <location>
        <begin position="319"/>
        <end position="338"/>
    </location>
</feature>
<dbReference type="Pfam" id="PF18940">
    <property type="entry name" value="DUF5687"/>
    <property type="match status" value="1"/>
</dbReference>
<evidence type="ECO:0000313" key="2">
    <source>
        <dbReference type="EMBL" id="BFO71977.1"/>
    </source>
</evidence>
<feature type="transmembrane region" description="Helical" evidence="1">
    <location>
        <begin position="416"/>
        <end position="438"/>
    </location>
</feature>
<sequence>MIRRLLHMWLIQKRRNFEWRPVIIAAYFYFLTLLCAWIALEVSGQKAWQLLRQGNDTTVVSMIALGFLIPDFLMKLFLMHPDTDMSDFVKTRPIPSRHWTWLLYITIAADLTTLFYPLLLLPLAIYRGSLTLFVVAFAISYLNATLILAFHKARGWEYKLPVFIYIPFCMVCLFFHTINPFALSTVPHALVTLLLIGLLIAPIFYYTDRLENYPDERKNSSSRTKTIQRSGIWADFLRLMRIKRLRVSFLILIIILPLNAYNYSYSNLYSESFVMAWNLFALTAAAMGIGQWGIGIEANYLHGLLTKPFDILPLLRRKYTMYTLLTLASSLILLPIYIWMNHKFIDWVVSLVFALGVIHLILIALTLTSKRADLFGASVFSNQGFDMKAYIATMSVFVAIILYGAVHYLLPQPWNYIVLTGLGAAGMLMRNKALHIIADKLFQQRYRLLETD</sequence>
<reference evidence="2" key="1">
    <citation type="submission" date="2024-07" db="EMBL/GenBank/DDBJ databases">
        <title>Complete genome sequence of Prevotella sp. YM-2024 GTC17253.</title>
        <authorList>
            <person name="Hayashi M."/>
            <person name="Muto Y."/>
            <person name="Tanaka K."/>
            <person name="Niwa H."/>
        </authorList>
    </citation>
    <scope>NUCLEOTIDE SEQUENCE</scope>
    <source>
        <strain evidence="2">GTC17253</strain>
    </source>
</reference>
<dbReference type="EMBL" id="AP035785">
    <property type="protein sequence ID" value="BFO71977.1"/>
    <property type="molecule type" value="Genomic_DNA"/>
</dbReference>
<feature type="transmembrane region" description="Helical" evidence="1">
    <location>
        <begin position="275"/>
        <end position="298"/>
    </location>
</feature>
<feature type="transmembrane region" description="Helical" evidence="1">
    <location>
        <begin position="99"/>
        <end position="119"/>
    </location>
</feature>
<organism evidence="2">
    <name type="scientific">Prevotella sp. GTC17253</name>
    <dbReference type="NCBI Taxonomy" id="3236793"/>
    <lineage>
        <taxon>Bacteria</taxon>
        <taxon>Pseudomonadati</taxon>
        <taxon>Bacteroidota</taxon>
        <taxon>Bacteroidia</taxon>
        <taxon>Bacteroidales</taxon>
        <taxon>Prevotellaceae</taxon>
        <taxon>Prevotella</taxon>
    </lineage>
</organism>
<keyword evidence="1" id="KW-0812">Transmembrane</keyword>